<dbReference type="AlphaFoldDB" id="A0A7W7CF49"/>
<dbReference type="EMBL" id="JACHMH010000001">
    <property type="protein sequence ID" value="MBB4680009.1"/>
    <property type="molecule type" value="Genomic_DNA"/>
</dbReference>
<dbReference type="InterPro" id="IPR036779">
    <property type="entry name" value="LysM_dom_sf"/>
</dbReference>
<gene>
    <name evidence="3" type="ORF">HNR67_006127</name>
</gene>
<accession>A0A7W7CF49</accession>
<name>A0A7W7CF49_9PSEU</name>
<evidence type="ECO:0000313" key="4">
    <source>
        <dbReference type="Proteomes" id="UP000533598"/>
    </source>
</evidence>
<dbReference type="RefSeq" id="WP_185005690.1">
    <property type="nucleotide sequence ID" value="NZ_BAAAUI010000019.1"/>
</dbReference>
<feature type="compositionally biased region" description="Polar residues" evidence="1">
    <location>
        <begin position="194"/>
        <end position="204"/>
    </location>
</feature>
<reference evidence="3 4" key="1">
    <citation type="submission" date="2020-08" db="EMBL/GenBank/DDBJ databases">
        <title>Sequencing the genomes of 1000 actinobacteria strains.</title>
        <authorList>
            <person name="Klenk H.-P."/>
        </authorList>
    </citation>
    <scope>NUCLEOTIDE SEQUENCE [LARGE SCALE GENOMIC DNA]</scope>
    <source>
        <strain evidence="3 4">DSM 44230</strain>
    </source>
</reference>
<keyword evidence="4" id="KW-1185">Reference proteome</keyword>
<sequence>MSDSYHRIAERRVRAQLVCRMPPSPGLVLFDFNPEQIRMRRSVEWRFHGNSAALGATPPIGSSPLYFKRSEPPVISVDNVIFDGPDTKAKCDQLLNWMTPGGGALDMLAAGAVPLAVKSLSGGLGKKIGGLVSRPFKDYTSRLPRLTFNWGPPIAGFWYEVHLKHAGISYTRFSPVGIPVRAKVNLELQEVPSLASTMPTNPTSGGPPGRGGHSVSERETLPGIALEHYGRPGEWRRLAEVNEVDDPLRMRPGETLYLPNAEELHEEAAG</sequence>
<organism evidence="3 4">
    <name type="scientific">Crossiella cryophila</name>
    <dbReference type="NCBI Taxonomy" id="43355"/>
    <lineage>
        <taxon>Bacteria</taxon>
        <taxon>Bacillati</taxon>
        <taxon>Actinomycetota</taxon>
        <taxon>Actinomycetes</taxon>
        <taxon>Pseudonocardiales</taxon>
        <taxon>Pseudonocardiaceae</taxon>
        <taxon>Crossiella</taxon>
    </lineage>
</organism>
<dbReference type="InterPro" id="IPR045361">
    <property type="entry name" value="CIS_tube_prot_N"/>
</dbReference>
<feature type="region of interest" description="Disordered" evidence="1">
    <location>
        <begin position="251"/>
        <end position="270"/>
    </location>
</feature>
<feature type="domain" description="Contractile injection system tube protein N-terminal" evidence="2">
    <location>
        <begin position="30"/>
        <end position="193"/>
    </location>
</feature>
<protein>
    <recommendedName>
        <fullName evidence="2">Contractile injection system tube protein N-terminal domain-containing protein</fullName>
    </recommendedName>
</protein>
<evidence type="ECO:0000259" key="2">
    <source>
        <dbReference type="Pfam" id="PF19266"/>
    </source>
</evidence>
<evidence type="ECO:0000256" key="1">
    <source>
        <dbReference type="SAM" id="MobiDB-lite"/>
    </source>
</evidence>
<dbReference type="InterPro" id="IPR018392">
    <property type="entry name" value="LysM"/>
</dbReference>
<comment type="caution">
    <text evidence="3">The sequence shown here is derived from an EMBL/GenBank/DDBJ whole genome shotgun (WGS) entry which is preliminary data.</text>
</comment>
<dbReference type="CDD" id="cd00118">
    <property type="entry name" value="LysM"/>
    <property type="match status" value="1"/>
</dbReference>
<evidence type="ECO:0000313" key="3">
    <source>
        <dbReference type="EMBL" id="MBB4680009.1"/>
    </source>
</evidence>
<proteinExistence type="predicted"/>
<dbReference type="Proteomes" id="UP000533598">
    <property type="component" value="Unassembled WGS sequence"/>
</dbReference>
<dbReference type="Pfam" id="PF19266">
    <property type="entry name" value="CIS_tube"/>
    <property type="match status" value="1"/>
</dbReference>
<dbReference type="Gene3D" id="3.10.350.10">
    <property type="entry name" value="LysM domain"/>
    <property type="match status" value="1"/>
</dbReference>
<feature type="region of interest" description="Disordered" evidence="1">
    <location>
        <begin position="194"/>
        <end position="216"/>
    </location>
</feature>